<evidence type="ECO:0000256" key="5">
    <source>
        <dbReference type="SAM" id="MobiDB-lite"/>
    </source>
</evidence>
<organism evidence="7 8">
    <name type="scientific">Gossypium raimondii</name>
    <name type="common">Peruvian cotton</name>
    <name type="synonym">Gossypium klotzschianum subsp. raimondii</name>
    <dbReference type="NCBI Taxonomy" id="29730"/>
    <lineage>
        <taxon>Eukaryota</taxon>
        <taxon>Viridiplantae</taxon>
        <taxon>Streptophyta</taxon>
        <taxon>Embryophyta</taxon>
        <taxon>Tracheophyta</taxon>
        <taxon>Spermatophyta</taxon>
        <taxon>Magnoliopsida</taxon>
        <taxon>eudicotyledons</taxon>
        <taxon>Gunneridae</taxon>
        <taxon>Pentapetalae</taxon>
        <taxon>rosids</taxon>
        <taxon>malvids</taxon>
        <taxon>Malvales</taxon>
        <taxon>Malvaceae</taxon>
        <taxon>Malvoideae</taxon>
        <taxon>Gossypium</taxon>
    </lineage>
</organism>
<gene>
    <name evidence="7" type="ORF">Gorai_001005</name>
</gene>
<dbReference type="SUPFAM" id="SSF48452">
    <property type="entry name" value="TPR-like"/>
    <property type="match status" value="1"/>
</dbReference>
<proteinExistence type="predicted"/>
<reference evidence="7 8" key="1">
    <citation type="journal article" date="2019" name="Genome Biol. Evol.">
        <title>Insights into the evolution of the New World diploid cottons (Gossypium, subgenus Houzingenia) based on genome sequencing.</title>
        <authorList>
            <person name="Grover C.E."/>
            <person name="Arick M.A. 2nd"/>
            <person name="Thrash A."/>
            <person name="Conover J.L."/>
            <person name="Sanders W.S."/>
            <person name="Peterson D.G."/>
            <person name="Frelichowski J.E."/>
            <person name="Scheffler J.A."/>
            <person name="Scheffler B.E."/>
            <person name="Wendel J.F."/>
        </authorList>
    </citation>
    <scope>NUCLEOTIDE SEQUENCE [LARGE SCALE GENOMIC DNA]</scope>
    <source>
        <strain evidence="7">8</strain>
        <tissue evidence="7">Leaf</tissue>
    </source>
</reference>
<dbReference type="PROSITE" id="PS50126">
    <property type="entry name" value="S1"/>
    <property type="match status" value="1"/>
</dbReference>
<dbReference type="InterPro" id="IPR045209">
    <property type="entry name" value="Rrp5"/>
</dbReference>
<dbReference type="SUPFAM" id="SSF50249">
    <property type="entry name" value="Nucleic acid-binding proteins"/>
    <property type="match status" value="1"/>
</dbReference>
<keyword evidence="2" id="KW-0698">rRNA processing</keyword>
<dbReference type="Pfam" id="PF00575">
    <property type="entry name" value="S1"/>
    <property type="match status" value="1"/>
</dbReference>
<dbReference type="GO" id="GO:0032040">
    <property type="term" value="C:small-subunit processome"/>
    <property type="evidence" value="ECO:0007669"/>
    <property type="project" value="TreeGrafter"/>
</dbReference>
<evidence type="ECO:0000313" key="7">
    <source>
        <dbReference type="EMBL" id="MBA0587884.1"/>
    </source>
</evidence>
<evidence type="ECO:0000256" key="3">
    <source>
        <dbReference type="ARBA" id="ARBA00022737"/>
    </source>
</evidence>
<dbReference type="GO" id="GO:0003723">
    <property type="term" value="F:RNA binding"/>
    <property type="evidence" value="ECO:0007669"/>
    <property type="project" value="TreeGrafter"/>
</dbReference>
<dbReference type="InterPro" id="IPR011990">
    <property type="entry name" value="TPR-like_helical_dom_sf"/>
</dbReference>
<dbReference type="Pfam" id="PF05843">
    <property type="entry name" value="Suf"/>
    <property type="match status" value="1"/>
</dbReference>
<dbReference type="AlphaFoldDB" id="A0A7J8PF73"/>
<dbReference type="GO" id="GO:0006364">
    <property type="term" value="P:rRNA processing"/>
    <property type="evidence" value="ECO:0007669"/>
    <property type="project" value="UniProtKB-KW"/>
</dbReference>
<keyword evidence="4" id="KW-0539">Nucleus</keyword>
<dbReference type="PANTHER" id="PTHR23270">
    <property type="entry name" value="PROGRAMMED CELL DEATH PROTEIN 11 PRE-RRNA PROCESSING PROTEIN RRP5"/>
    <property type="match status" value="1"/>
</dbReference>
<evidence type="ECO:0000259" key="6">
    <source>
        <dbReference type="PROSITE" id="PS50126"/>
    </source>
</evidence>
<evidence type="ECO:0000256" key="1">
    <source>
        <dbReference type="ARBA" id="ARBA00004604"/>
    </source>
</evidence>
<evidence type="ECO:0000256" key="4">
    <source>
        <dbReference type="ARBA" id="ARBA00023242"/>
    </source>
</evidence>
<feature type="non-terminal residue" evidence="7">
    <location>
        <position position="1"/>
    </location>
</feature>
<dbReference type="InterPro" id="IPR008847">
    <property type="entry name" value="Suf"/>
</dbReference>
<evidence type="ECO:0000313" key="8">
    <source>
        <dbReference type="Proteomes" id="UP000593578"/>
    </source>
</evidence>
<protein>
    <recommendedName>
        <fullName evidence="6">S1 motif domain-containing protein</fullName>
    </recommendedName>
</protein>
<evidence type="ECO:0000256" key="2">
    <source>
        <dbReference type="ARBA" id="ARBA00022552"/>
    </source>
</evidence>
<dbReference type="SMART" id="SM00386">
    <property type="entry name" value="HAT"/>
    <property type="match status" value="3"/>
</dbReference>
<comment type="caution">
    <text evidence="7">The sequence shown here is derived from an EMBL/GenBank/DDBJ whole genome shotgun (WGS) entry which is preliminary data.</text>
</comment>
<keyword evidence="3" id="KW-0677">Repeat</keyword>
<feature type="domain" description="S1 motif" evidence="6">
    <location>
        <begin position="1"/>
        <end position="46"/>
    </location>
</feature>
<feature type="region of interest" description="Disordered" evidence="5">
    <location>
        <begin position="61"/>
        <end position="81"/>
    </location>
</feature>
<feature type="compositionally biased region" description="Acidic residues" evidence="5">
    <location>
        <begin position="61"/>
        <end position="80"/>
    </location>
</feature>
<dbReference type="InterPro" id="IPR012340">
    <property type="entry name" value="NA-bd_OB-fold"/>
</dbReference>
<dbReference type="InterPro" id="IPR003029">
    <property type="entry name" value="S1_domain"/>
</dbReference>
<name>A0A7J8PF73_GOSRA</name>
<comment type="subcellular location">
    <subcellularLocation>
        <location evidence="1">Nucleus</location>
        <location evidence="1">Nucleolus</location>
    </subcellularLocation>
</comment>
<sequence>VGLCHFSELSDDHIENIQTNYAAGEKVKAKILKLDEERHRISLGMKNSYFTDDIDFQITEQEESDEDIEETGVADDDADDEARSILLTDSTGMDIEYRSGVSDVLAQAESRASIPPLDVTLDDIEHSDMENFISENQENNEVTAIDEKSKRQAKKKAKEERALRTINIREETEKLNIWVAYFNLENQYGNPPEEAVQKVFQRALQYCDPKKVHFALLGMYERTEQHKLAEELLDKMSKKFKHSCKVWLRRVQVLLTQQQDGVQPVVNRALLCLPRHKHVKFISQAAILEFKSGVPDRGRSMFEGVLREYPKRTDLWSIYLDQEIRLGDEDVIRALFERAISLSLPPKKMKFLFKKYLDYEKSRGDEERIESVKRKAMDYVESTLT</sequence>
<dbReference type="PANTHER" id="PTHR23270:SF10">
    <property type="entry name" value="PROTEIN RRP5 HOMOLOG"/>
    <property type="match status" value="1"/>
</dbReference>
<dbReference type="Proteomes" id="UP000593578">
    <property type="component" value="Unassembled WGS sequence"/>
</dbReference>
<dbReference type="InterPro" id="IPR003107">
    <property type="entry name" value="HAT"/>
</dbReference>
<dbReference type="Gene3D" id="2.40.50.140">
    <property type="entry name" value="Nucleic acid-binding proteins"/>
    <property type="match status" value="1"/>
</dbReference>
<dbReference type="Gene3D" id="1.25.40.10">
    <property type="entry name" value="Tetratricopeptide repeat domain"/>
    <property type="match status" value="1"/>
</dbReference>
<dbReference type="FunFam" id="1.25.40.10:FF:000065">
    <property type="entry name" value="Programmed cell death 11"/>
    <property type="match status" value="1"/>
</dbReference>
<dbReference type="EMBL" id="JABEZZ010000006">
    <property type="protein sequence ID" value="MBA0587884.1"/>
    <property type="molecule type" value="Genomic_DNA"/>
</dbReference>
<accession>A0A7J8PF73</accession>